<evidence type="ECO:0000313" key="2">
    <source>
        <dbReference type="EMBL" id="OQP59022.1"/>
    </source>
</evidence>
<keyword evidence="1" id="KW-0472">Membrane</keyword>
<dbReference type="Proteomes" id="UP000192276">
    <property type="component" value="Unassembled WGS sequence"/>
</dbReference>
<dbReference type="OrthoDB" id="184009at2"/>
<gene>
    <name evidence="2" type="ORF">A4R26_21785</name>
</gene>
<dbReference type="InterPro" id="IPR021913">
    <property type="entry name" value="DUF3526"/>
</dbReference>
<comment type="caution">
    <text evidence="2">The sequence shown here is derived from an EMBL/GenBank/DDBJ whole genome shotgun (WGS) entry which is preliminary data.</text>
</comment>
<dbReference type="AlphaFoldDB" id="A0A1V9FL05"/>
<feature type="transmembrane region" description="Helical" evidence="1">
    <location>
        <begin position="182"/>
        <end position="203"/>
    </location>
</feature>
<name>A0A1V9FL05_9BACT</name>
<dbReference type="RefSeq" id="WP_081164705.1">
    <property type="nucleotide sequence ID" value="NZ_LWBP01000185.1"/>
</dbReference>
<keyword evidence="1" id="KW-0812">Transmembrane</keyword>
<evidence type="ECO:0000256" key="1">
    <source>
        <dbReference type="SAM" id="Phobius"/>
    </source>
</evidence>
<keyword evidence="3" id="KW-1185">Reference proteome</keyword>
<feature type="transmembrane region" description="Helical" evidence="1">
    <location>
        <begin position="215"/>
        <end position="240"/>
    </location>
</feature>
<dbReference type="PANTHER" id="PTHR43471">
    <property type="entry name" value="ABC TRANSPORTER PERMEASE"/>
    <property type="match status" value="1"/>
</dbReference>
<reference evidence="3" key="1">
    <citation type="submission" date="2016-04" db="EMBL/GenBank/DDBJ databases">
        <authorList>
            <person name="Chen L."/>
            <person name="Zhuang W."/>
            <person name="Wang G."/>
        </authorList>
    </citation>
    <scope>NUCLEOTIDE SEQUENCE [LARGE SCALE GENOMIC DNA]</scope>
    <source>
        <strain evidence="3">208</strain>
    </source>
</reference>
<keyword evidence="1" id="KW-1133">Transmembrane helix</keyword>
<evidence type="ECO:0008006" key="4">
    <source>
        <dbReference type="Google" id="ProtNLM"/>
    </source>
</evidence>
<evidence type="ECO:0000313" key="3">
    <source>
        <dbReference type="Proteomes" id="UP000192276"/>
    </source>
</evidence>
<feature type="transmembrane region" description="Helical" evidence="1">
    <location>
        <begin position="160"/>
        <end position="176"/>
    </location>
</feature>
<feature type="transmembrane region" description="Helical" evidence="1">
    <location>
        <begin position="246"/>
        <end position="266"/>
    </location>
</feature>
<organism evidence="2 3">
    <name type="scientific">Niastella populi</name>
    <dbReference type="NCBI Taxonomy" id="550983"/>
    <lineage>
        <taxon>Bacteria</taxon>
        <taxon>Pseudomonadati</taxon>
        <taxon>Bacteroidota</taxon>
        <taxon>Chitinophagia</taxon>
        <taxon>Chitinophagales</taxon>
        <taxon>Chitinophagaceae</taxon>
        <taxon>Niastella</taxon>
    </lineage>
</organism>
<sequence>MISNLFRIAMQEITVVYRSRVILLMAGIILLLVLTAAWGGYRNYQTAKHIRDEAKASKRAQWLQQDPKHPHVAAHFGTFAYKPKTWFSMFDDGLDNYAGAYAYLEPHRQNDFVFKPAEGHGAGIRFGQLSVALVLQLLVPLLVIFMGFSTVTREREQGTLKLLFSYGITLPAIAAGKVIGQYAALMLLLLPVLTLTGAFFVAMTPGAGSDQALRAWLLLAVYAGYFLLFTLLTVFVSAMAGTGGNSLLILLTVWIVACIIMPKAAANIASDRYPLPAQYSFREGIQRDITQGIDGHNTSNERAQQMEKKLLQQYKVKTVRELPFNFEGYIMQAGETYSSMVYDKHFHQLQHTLLQQDRFCRLAAIINPYAAVQGLSMGLAATDLNTHIDFQQKTETYRRQFVQKMNEDMMHHSKLGDWDYKASQALYASVPDFQYQLLPLKRVLVFYRMELFSLAALLLLGSGIFYFILKRVPLITRL</sequence>
<feature type="transmembrane region" description="Helical" evidence="1">
    <location>
        <begin position="126"/>
        <end position="148"/>
    </location>
</feature>
<dbReference type="Pfam" id="PF12040">
    <property type="entry name" value="DUF3526"/>
    <property type="match status" value="1"/>
</dbReference>
<proteinExistence type="predicted"/>
<dbReference type="STRING" id="550983.A4R26_21785"/>
<accession>A0A1V9FL05</accession>
<dbReference type="PANTHER" id="PTHR43471:SF1">
    <property type="entry name" value="ABC TRANSPORTER PERMEASE PROTEIN NOSY-RELATED"/>
    <property type="match status" value="1"/>
</dbReference>
<feature type="transmembrane region" description="Helical" evidence="1">
    <location>
        <begin position="451"/>
        <end position="469"/>
    </location>
</feature>
<protein>
    <recommendedName>
        <fullName evidence="4">ABC transporter permease</fullName>
    </recommendedName>
</protein>
<dbReference type="EMBL" id="LWBP01000185">
    <property type="protein sequence ID" value="OQP59022.1"/>
    <property type="molecule type" value="Genomic_DNA"/>
</dbReference>
<feature type="transmembrane region" description="Helical" evidence="1">
    <location>
        <begin position="21"/>
        <end position="41"/>
    </location>
</feature>